<organism evidence="2 3">
    <name type="scientific">Streptomyces lichenis</name>
    <dbReference type="NCBI Taxonomy" id="2306967"/>
    <lineage>
        <taxon>Bacteria</taxon>
        <taxon>Bacillati</taxon>
        <taxon>Actinomycetota</taxon>
        <taxon>Actinomycetes</taxon>
        <taxon>Kitasatosporales</taxon>
        <taxon>Streptomycetaceae</taxon>
        <taxon>Streptomyces</taxon>
    </lineage>
</organism>
<name>A0ABT0IA62_9ACTN</name>
<gene>
    <name evidence="2" type="ORF">M1O15_12570</name>
</gene>
<proteinExistence type="predicted"/>
<accession>A0ABT0IA62</accession>
<comment type="caution">
    <text evidence="2">The sequence shown here is derived from an EMBL/GenBank/DDBJ whole genome shotgun (WGS) entry which is preliminary data.</text>
</comment>
<feature type="domain" description="DUF8175" evidence="1">
    <location>
        <begin position="72"/>
        <end position="258"/>
    </location>
</feature>
<dbReference type="Proteomes" id="UP001522868">
    <property type="component" value="Unassembled WGS sequence"/>
</dbReference>
<evidence type="ECO:0000313" key="2">
    <source>
        <dbReference type="EMBL" id="MCK8678215.1"/>
    </source>
</evidence>
<dbReference type="Pfam" id="PF26526">
    <property type="entry name" value="DUF8175"/>
    <property type="match status" value="1"/>
</dbReference>
<evidence type="ECO:0000259" key="1">
    <source>
        <dbReference type="Pfam" id="PF26526"/>
    </source>
</evidence>
<dbReference type="EMBL" id="JALPTH010000010">
    <property type="protein sequence ID" value="MCK8678215.1"/>
    <property type="molecule type" value="Genomic_DNA"/>
</dbReference>
<keyword evidence="3" id="KW-1185">Reference proteome</keyword>
<protein>
    <recommendedName>
        <fullName evidence="1">DUF8175 domain-containing protein</fullName>
    </recommendedName>
</protein>
<evidence type="ECO:0000313" key="3">
    <source>
        <dbReference type="Proteomes" id="UP001522868"/>
    </source>
</evidence>
<dbReference type="RefSeq" id="WP_248633811.1">
    <property type="nucleotide sequence ID" value="NZ_JALPTH010000010.1"/>
</dbReference>
<sequence length="262" mass="27064">MIPALIRPRGAARRASGGPAVPYWRQRGWRLSAGFTALVAGTGLLTLAVRGPGGPAAALDRADLDASTPLVKTAAAPVRAPAAGRAAGCRTDDRATAVPPAAPADTTWREVAGARVPTSASAGPLLAGGPLWWCFARTPAGAAMAAHVIPLKLSDTGWRTVAERQVVPGRARDFLVAKRARLPERAVLRGPAALAGFTVPSYSPAAAEVDLLVRGGQGALFTTSVSLVWSEGDWKAVPRSDGTLSASPRPAEGSRGFVMWRD</sequence>
<dbReference type="InterPro" id="IPR058488">
    <property type="entry name" value="DUF8175"/>
</dbReference>
<reference evidence="2 3" key="1">
    <citation type="submission" date="2022-04" db="EMBL/GenBank/DDBJ databases">
        <title>Streptomyces sp. nov. LCR6-01 isolated from Lichen of Dirinaria sp.</title>
        <authorList>
            <person name="Kanchanasin P."/>
            <person name="Tanasupawat S."/>
            <person name="Phongsopitanun W."/>
        </authorList>
    </citation>
    <scope>NUCLEOTIDE SEQUENCE [LARGE SCALE GENOMIC DNA]</scope>
    <source>
        <strain evidence="2 3">LCR6-01</strain>
    </source>
</reference>